<gene>
    <name evidence="1" type="ORF">BLL52_0133</name>
</gene>
<evidence type="ECO:0000313" key="1">
    <source>
        <dbReference type="EMBL" id="OLP08526.1"/>
    </source>
</evidence>
<reference evidence="1 2" key="1">
    <citation type="submission" date="2017-01" db="EMBL/GenBank/DDBJ databases">
        <title>Genome sequence of Rhodoferax antarcticus ANT.BR, a psychrophilic purple nonsulfur bacterium from an Antarctic microbial mat.</title>
        <authorList>
            <person name="Baker J."/>
            <person name="Riester C."/>
            <person name="Skinner B."/>
            <person name="Newell A."/>
            <person name="Swingley W."/>
            <person name="Madigan M."/>
            <person name="Jung D."/>
            <person name="Asao M."/>
            <person name="Chen M."/>
            <person name="Loughlin P."/>
            <person name="Pan H."/>
            <person name="Lin S."/>
            <person name="Li N."/>
            <person name="Shaw J."/>
            <person name="Prado M."/>
            <person name="Sherman C."/>
            <person name="Li X."/>
            <person name="Tang J."/>
            <person name="Blankenship R."/>
            <person name="Zhao T."/>
            <person name="Touchman J."/>
            <person name="Sattley M."/>
        </authorList>
    </citation>
    <scope>NUCLEOTIDE SEQUENCE [LARGE SCALE GENOMIC DNA]</scope>
    <source>
        <strain evidence="1 2">ANT.BR</strain>
    </source>
</reference>
<name>A0A1Q8YKF0_9BURK</name>
<comment type="caution">
    <text evidence="1">The sequence shown here is derived from an EMBL/GenBank/DDBJ whole genome shotgun (WGS) entry which is preliminary data.</text>
</comment>
<organism evidence="1 2">
    <name type="scientific">Rhodoferax antarcticus ANT.BR</name>
    <dbReference type="NCBI Taxonomy" id="1111071"/>
    <lineage>
        <taxon>Bacteria</taxon>
        <taxon>Pseudomonadati</taxon>
        <taxon>Pseudomonadota</taxon>
        <taxon>Betaproteobacteria</taxon>
        <taxon>Burkholderiales</taxon>
        <taxon>Comamonadaceae</taxon>
        <taxon>Rhodoferax</taxon>
    </lineage>
</organism>
<proteinExistence type="predicted"/>
<dbReference type="EMBL" id="MSYM01000001">
    <property type="protein sequence ID" value="OLP08526.1"/>
    <property type="molecule type" value="Genomic_DNA"/>
</dbReference>
<dbReference type="AlphaFoldDB" id="A0A1Q8YKF0"/>
<dbReference type="Proteomes" id="UP000185911">
    <property type="component" value="Unassembled WGS sequence"/>
</dbReference>
<sequence length="80" mass="8495">MAILQNGQPRKFTMTSKGQPFLSAAANSSGKEVATVNPAALATVALAALMLNKAPFNHCRLENSSDMARITRNRCCTLAT</sequence>
<accession>A0A1Q8YKF0</accession>
<keyword evidence="2" id="KW-1185">Reference proteome</keyword>
<protein>
    <submittedName>
        <fullName evidence="1">Uncharacterized protein</fullName>
    </submittedName>
</protein>
<evidence type="ECO:0000313" key="2">
    <source>
        <dbReference type="Proteomes" id="UP000185911"/>
    </source>
</evidence>